<gene>
    <name evidence="2" type="ORF">CM83_20675</name>
</gene>
<feature type="non-terminal residue" evidence="2">
    <location>
        <position position="1"/>
    </location>
</feature>
<name>A0A0A9WMR2_LYGHE</name>
<accession>A0A0A9WMR2</accession>
<sequence length="118" mass="13426">VSVLYCVMSPHNRRGKAKEAHNKEKRARLFNQRPTISKNNKNNNSSNNSKNGNHTAAKSTLSVSYLSSATVATSQNHHHNNLHKFDNNKRCNKATRHTYDEVSYLDAQIFDYLIVVDV</sequence>
<evidence type="ECO:0000256" key="1">
    <source>
        <dbReference type="SAM" id="MobiDB-lite"/>
    </source>
</evidence>
<organism evidence="2">
    <name type="scientific">Lygus hesperus</name>
    <name type="common">Western plant bug</name>
    <dbReference type="NCBI Taxonomy" id="30085"/>
    <lineage>
        <taxon>Eukaryota</taxon>
        <taxon>Metazoa</taxon>
        <taxon>Ecdysozoa</taxon>
        <taxon>Arthropoda</taxon>
        <taxon>Hexapoda</taxon>
        <taxon>Insecta</taxon>
        <taxon>Pterygota</taxon>
        <taxon>Neoptera</taxon>
        <taxon>Paraneoptera</taxon>
        <taxon>Hemiptera</taxon>
        <taxon>Heteroptera</taxon>
        <taxon>Panheteroptera</taxon>
        <taxon>Cimicomorpha</taxon>
        <taxon>Miridae</taxon>
        <taxon>Mirini</taxon>
        <taxon>Lygus</taxon>
    </lineage>
</organism>
<reference evidence="2" key="1">
    <citation type="journal article" date="2014" name="PLoS ONE">
        <title>Transcriptome-Based Identification of ABC Transporters in the Western Tarnished Plant Bug Lygus hesperus.</title>
        <authorList>
            <person name="Hull J.J."/>
            <person name="Chaney K."/>
            <person name="Geib S.M."/>
            <person name="Fabrick J.A."/>
            <person name="Brent C.S."/>
            <person name="Walsh D."/>
            <person name="Lavine L.C."/>
        </authorList>
    </citation>
    <scope>NUCLEOTIDE SEQUENCE</scope>
</reference>
<dbReference type="AlphaFoldDB" id="A0A0A9WMR2"/>
<feature type="compositionally biased region" description="Low complexity" evidence="1">
    <location>
        <begin position="37"/>
        <end position="51"/>
    </location>
</feature>
<proteinExistence type="predicted"/>
<feature type="region of interest" description="Disordered" evidence="1">
    <location>
        <begin position="8"/>
        <end position="59"/>
    </location>
</feature>
<dbReference type="EMBL" id="GBHO01037494">
    <property type="protein sequence ID" value="JAG06110.1"/>
    <property type="molecule type" value="Transcribed_RNA"/>
</dbReference>
<evidence type="ECO:0000313" key="2">
    <source>
        <dbReference type="EMBL" id="JAG06110.1"/>
    </source>
</evidence>
<protein>
    <submittedName>
        <fullName evidence="2">Uncharacterized protein</fullName>
    </submittedName>
</protein>
<reference evidence="2" key="2">
    <citation type="submission" date="2014-07" db="EMBL/GenBank/DDBJ databases">
        <authorList>
            <person name="Hull J."/>
        </authorList>
    </citation>
    <scope>NUCLEOTIDE SEQUENCE</scope>
</reference>